<keyword evidence="1" id="KW-0472">Membrane</keyword>
<accession>A0A6A5TA86</accession>
<dbReference type="EMBL" id="ML977053">
    <property type="protein sequence ID" value="KAF1948612.1"/>
    <property type="molecule type" value="Genomic_DNA"/>
</dbReference>
<evidence type="ECO:0000313" key="4">
    <source>
        <dbReference type="Proteomes" id="UP000800035"/>
    </source>
</evidence>
<organism evidence="3 4">
    <name type="scientific">Byssothecium circinans</name>
    <dbReference type="NCBI Taxonomy" id="147558"/>
    <lineage>
        <taxon>Eukaryota</taxon>
        <taxon>Fungi</taxon>
        <taxon>Dikarya</taxon>
        <taxon>Ascomycota</taxon>
        <taxon>Pezizomycotina</taxon>
        <taxon>Dothideomycetes</taxon>
        <taxon>Pleosporomycetidae</taxon>
        <taxon>Pleosporales</taxon>
        <taxon>Massarineae</taxon>
        <taxon>Massarinaceae</taxon>
        <taxon>Byssothecium</taxon>
    </lineage>
</organism>
<protein>
    <submittedName>
        <fullName evidence="3">Uncharacterized protein</fullName>
    </submittedName>
</protein>
<gene>
    <name evidence="3" type="ORF">CC80DRAFT_300379</name>
    <name evidence="2" type="ORF">CC80DRAFT_314953</name>
</gene>
<proteinExistence type="predicted"/>
<reference evidence="3" key="1">
    <citation type="journal article" date="2020" name="Stud. Mycol.">
        <title>101 Dothideomycetes genomes: a test case for predicting lifestyles and emergence of pathogens.</title>
        <authorList>
            <person name="Haridas S."/>
            <person name="Albert R."/>
            <person name="Binder M."/>
            <person name="Bloem J."/>
            <person name="Labutti K."/>
            <person name="Salamov A."/>
            <person name="Andreopoulos B."/>
            <person name="Baker S."/>
            <person name="Barry K."/>
            <person name="Bills G."/>
            <person name="Bluhm B."/>
            <person name="Cannon C."/>
            <person name="Castanera R."/>
            <person name="Culley D."/>
            <person name="Daum C."/>
            <person name="Ezra D."/>
            <person name="Gonzalez J."/>
            <person name="Henrissat B."/>
            <person name="Kuo A."/>
            <person name="Liang C."/>
            <person name="Lipzen A."/>
            <person name="Lutzoni F."/>
            <person name="Magnuson J."/>
            <person name="Mondo S."/>
            <person name="Nolan M."/>
            <person name="Ohm R."/>
            <person name="Pangilinan J."/>
            <person name="Park H.-J."/>
            <person name="Ramirez L."/>
            <person name="Alfaro M."/>
            <person name="Sun H."/>
            <person name="Tritt A."/>
            <person name="Yoshinaga Y."/>
            <person name="Zwiers L.-H."/>
            <person name="Turgeon B."/>
            <person name="Goodwin S."/>
            <person name="Spatafora J."/>
            <person name="Crous P."/>
            <person name="Grigoriev I."/>
        </authorList>
    </citation>
    <scope>NUCLEOTIDE SEQUENCE</scope>
    <source>
        <strain evidence="3">CBS 675.92</strain>
    </source>
</reference>
<keyword evidence="1" id="KW-1133">Transmembrane helix</keyword>
<keyword evidence="4" id="KW-1185">Reference proteome</keyword>
<name>A0A6A5TA86_9PLEO</name>
<keyword evidence="1" id="KW-0812">Transmembrane</keyword>
<sequence>MCFGFGRLEMAFFKSGLDWAGLRWVALRHFIFCLLATVVHVRSTTKKCEINIIIRKQTWASVYVVI</sequence>
<feature type="transmembrane region" description="Helical" evidence="1">
    <location>
        <begin position="20"/>
        <end position="41"/>
    </location>
</feature>
<dbReference type="AlphaFoldDB" id="A0A6A5TA86"/>
<evidence type="ECO:0000256" key="1">
    <source>
        <dbReference type="SAM" id="Phobius"/>
    </source>
</evidence>
<dbReference type="EMBL" id="ML977057">
    <property type="protein sequence ID" value="KAF1948472.1"/>
    <property type="molecule type" value="Genomic_DNA"/>
</dbReference>
<evidence type="ECO:0000313" key="2">
    <source>
        <dbReference type="EMBL" id="KAF1948472.1"/>
    </source>
</evidence>
<evidence type="ECO:0000313" key="3">
    <source>
        <dbReference type="EMBL" id="KAF1948612.1"/>
    </source>
</evidence>
<dbReference type="Proteomes" id="UP000800035">
    <property type="component" value="Unassembled WGS sequence"/>
</dbReference>